<dbReference type="PANTHER" id="PTHR36617">
    <property type="entry name" value="PROTEIN, PUTATIVE-RELATED"/>
    <property type="match status" value="1"/>
</dbReference>
<gene>
    <name evidence="1" type="ORF">CAMPLR22A2D_LOCUS2125</name>
</gene>
<proteinExistence type="predicted"/>
<protein>
    <submittedName>
        <fullName evidence="1">Uncharacterized protein</fullName>
    </submittedName>
</protein>
<dbReference type="AlphaFoldDB" id="A0A7H4LFX7"/>
<reference evidence="1 2" key="1">
    <citation type="submission" date="2018-05" db="EMBL/GenBank/DDBJ databases">
        <authorList>
            <person name="Thind KAUR A."/>
        </authorList>
    </citation>
    <scope>NUCLEOTIDE SEQUENCE [LARGE SCALE GENOMIC DNA]</scope>
</reference>
<dbReference type="EMBL" id="LS480641">
    <property type="protein sequence ID" value="SPT17515.1"/>
    <property type="molecule type" value="Genomic_DNA"/>
</dbReference>
<evidence type="ECO:0000313" key="2">
    <source>
        <dbReference type="Proteomes" id="UP000280104"/>
    </source>
</evidence>
<evidence type="ECO:0000313" key="1">
    <source>
        <dbReference type="EMBL" id="SPT17515.1"/>
    </source>
</evidence>
<sequence length="130" mass="14550">MDITAFQKSTQVLVGNGQQACFWTSHWLGAAPLAAAFPSLYNHSRCKNRTVAAALANDQWIRDLHHGNTSLIVVEYLQLWRQIQQAGLILDSLVSDRIQWTAGGGDRYSAKAVYRMLFQSRPSTTDDKVI</sequence>
<dbReference type="PANTHER" id="PTHR36617:SF17">
    <property type="entry name" value="OS01G0114800 PROTEIN"/>
    <property type="match status" value="1"/>
</dbReference>
<dbReference type="Proteomes" id="UP000280104">
    <property type="component" value="Chromosome II"/>
</dbReference>
<organism evidence="1 2">
    <name type="scientific">Triticum aestivum</name>
    <name type="common">Wheat</name>
    <dbReference type="NCBI Taxonomy" id="4565"/>
    <lineage>
        <taxon>Eukaryota</taxon>
        <taxon>Viridiplantae</taxon>
        <taxon>Streptophyta</taxon>
        <taxon>Embryophyta</taxon>
        <taxon>Tracheophyta</taxon>
        <taxon>Spermatophyta</taxon>
        <taxon>Magnoliopsida</taxon>
        <taxon>Liliopsida</taxon>
        <taxon>Poales</taxon>
        <taxon>Poaceae</taxon>
        <taxon>BOP clade</taxon>
        <taxon>Pooideae</taxon>
        <taxon>Triticodae</taxon>
        <taxon>Triticeae</taxon>
        <taxon>Triticinae</taxon>
        <taxon>Triticum</taxon>
    </lineage>
</organism>
<accession>A0A7H4LFX7</accession>
<name>A0A7H4LFX7_WHEAT</name>